<feature type="binding site" evidence="6">
    <location>
        <position position="156"/>
    </location>
    <ligand>
        <name>FMN</name>
        <dbReference type="ChEBI" id="CHEBI:58210"/>
    </ligand>
</feature>
<evidence type="ECO:0000256" key="1">
    <source>
        <dbReference type="ARBA" id="ARBA00022630"/>
    </source>
</evidence>
<dbReference type="InterPro" id="IPR036661">
    <property type="entry name" value="Luciferase-like_sf"/>
</dbReference>
<gene>
    <name evidence="8" type="primary">moxC</name>
    <name evidence="8" type="ORF">NCTC12410_00359</name>
</gene>
<dbReference type="EC" id="1.13.12.-" evidence="8"/>
<feature type="domain" description="Luciferase-like" evidence="7">
    <location>
        <begin position="37"/>
        <end position="388"/>
    </location>
</feature>
<reference evidence="8 9" key="1">
    <citation type="submission" date="2018-06" db="EMBL/GenBank/DDBJ databases">
        <authorList>
            <consortium name="Pathogen Informatics"/>
            <person name="Doyle S."/>
        </authorList>
    </citation>
    <scope>NUCLEOTIDE SEQUENCE [LARGE SCALE GENOMIC DNA]</scope>
    <source>
        <strain evidence="8 9">NCTC12410</strain>
    </source>
</reference>
<dbReference type="InterPro" id="IPR051260">
    <property type="entry name" value="Diverse_substr_monoxygenases"/>
</dbReference>
<protein>
    <submittedName>
        <fullName evidence="8">Monooxygenase</fullName>
        <ecNumber evidence="8">1.13.12.-</ecNumber>
        <ecNumber evidence="8">1.14.-.-</ecNumber>
    </submittedName>
</protein>
<evidence type="ECO:0000313" key="8">
    <source>
        <dbReference type="EMBL" id="STO96546.1"/>
    </source>
</evidence>
<evidence type="ECO:0000256" key="4">
    <source>
        <dbReference type="ARBA" id="ARBA00023033"/>
    </source>
</evidence>
<dbReference type="SUPFAM" id="SSF51679">
    <property type="entry name" value="Bacterial luciferase-like"/>
    <property type="match status" value="1"/>
</dbReference>
<accession>A0A377J3Z5</accession>
<feature type="binding site" evidence="6">
    <location>
        <position position="61"/>
    </location>
    <ligand>
        <name>FMN</name>
        <dbReference type="ChEBI" id="CHEBI:58210"/>
    </ligand>
</feature>
<feature type="binding site" evidence="6">
    <location>
        <position position="107"/>
    </location>
    <ligand>
        <name>FMN</name>
        <dbReference type="ChEBI" id="CHEBI:58210"/>
    </ligand>
</feature>
<keyword evidence="4 8" id="KW-0503">Monooxygenase</keyword>
<keyword evidence="3 8" id="KW-0560">Oxidoreductase</keyword>
<evidence type="ECO:0000256" key="6">
    <source>
        <dbReference type="PIRSR" id="PIRSR000337-1"/>
    </source>
</evidence>
<dbReference type="RefSeq" id="WP_115010874.1">
    <property type="nucleotide sequence ID" value="NZ_UGHV01000001.1"/>
</dbReference>
<keyword evidence="2 6" id="KW-0288">FMN</keyword>
<evidence type="ECO:0000256" key="5">
    <source>
        <dbReference type="ARBA" id="ARBA00033748"/>
    </source>
</evidence>
<evidence type="ECO:0000256" key="2">
    <source>
        <dbReference type="ARBA" id="ARBA00022643"/>
    </source>
</evidence>
<keyword evidence="1 6" id="KW-0285">Flavoprotein</keyword>
<dbReference type="InterPro" id="IPR011251">
    <property type="entry name" value="Luciferase-like_dom"/>
</dbReference>
<comment type="similarity">
    <text evidence="5">Belongs to the NtaA/SnaA/DszA monooxygenase family.</text>
</comment>
<dbReference type="PIRSF" id="PIRSF000337">
    <property type="entry name" value="NTA_MOA"/>
    <property type="match status" value="1"/>
</dbReference>
<sequence>MGKPHKHISFNAFEMNCISHLSPGLWRYPNDQALKYKDIEYWQNIAQIAEKGLFDAVFIADVLGVYDIYGGNDCGALKTALQVPVNDPTQLAVIGAAVTKHIGFGVTAGVPFEHPYPFARRLSTLDHLTKGRIGWNIVTGYLPSANKNMGSSELPHNERYDLAEEYMEVIYKLLEGSWEDSAVILDRESGDFADPNKIHHIGHHGKYFDVPGIHLCEPSIQRTPVLFQAGNSTRGRQFAATHAEAIFIAPPTKEYAKIAVKQVRDALIQAGRDPYSARIYILATIITDENENLAQAKYNDLLSYSSKEGSLVINSGWLGVDLSRYDLEDPLSNIKSNAIVAQVEALSNSTTESGKEWRLKDLLKLTGLGCQGPKFVGSPTQVCDTLQEVIAYSDADGFNLAYATTPGSFEDVVRFIVPELQNRGVYKREYTQGSLRHKLFGKGDRLDSSHIASRYRVGGAKSTINDYAGTGRFKHNKEQDYVI</sequence>
<dbReference type="AlphaFoldDB" id="A0A377J3Z5"/>
<dbReference type="NCBIfam" id="TIGR03860">
    <property type="entry name" value="FMN_nitrolo"/>
    <property type="match status" value="1"/>
</dbReference>
<dbReference type="OrthoDB" id="4505903at2"/>
<evidence type="ECO:0000259" key="7">
    <source>
        <dbReference type="Pfam" id="PF00296"/>
    </source>
</evidence>
<dbReference type="InterPro" id="IPR016215">
    <property type="entry name" value="NTA_MOA"/>
</dbReference>
<dbReference type="PANTHER" id="PTHR30011">
    <property type="entry name" value="ALKANESULFONATE MONOOXYGENASE-RELATED"/>
    <property type="match status" value="1"/>
</dbReference>
<evidence type="ECO:0000313" key="9">
    <source>
        <dbReference type="Proteomes" id="UP000254841"/>
    </source>
</evidence>
<dbReference type="PANTHER" id="PTHR30011:SF16">
    <property type="entry name" value="C2H2 FINGER DOMAIN TRANSCRIPTION FACTOR (EUROFUNG)-RELATED"/>
    <property type="match status" value="1"/>
</dbReference>
<proteinExistence type="inferred from homology"/>
<organism evidence="8 9">
    <name type="scientific">Helicobacter canis</name>
    <dbReference type="NCBI Taxonomy" id="29419"/>
    <lineage>
        <taxon>Bacteria</taxon>
        <taxon>Pseudomonadati</taxon>
        <taxon>Campylobacterota</taxon>
        <taxon>Epsilonproteobacteria</taxon>
        <taxon>Campylobacterales</taxon>
        <taxon>Helicobacteraceae</taxon>
        <taxon>Helicobacter</taxon>
    </lineage>
</organism>
<name>A0A377J3Z5_9HELI</name>
<evidence type="ECO:0000256" key="3">
    <source>
        <dbReference type="ARBA" id="ARBA00023002"/>
    </source>
</evidence>
<dbReference type="Gene3D" id="3.20.20.30">
    <property type="entry name" value="Luciferase-like domain"/>
    <property type="match status" value="1"/>
</dbReference>
<dbReference type="EMBL" id="UGHV01000001">
    <property type="protein sequence ID" value="STO96546.1"/>
    <property type="molecule type" value="Genomic_DNA"/>
</dbReference>
<dbReference type="GO" id="GO:0004497">
    <property type="term" value="F:monooxygenase activity"/>
    <property type="evidence" value="ECO:0007669"/>
    <property type="project" value="UniProtKB-KW"/>
</dbReference>
<dbReference type="GO" id="GO:0016705">
    <property type="term" value="F:oxidoreductase activity, acting on paired donors, with incorporation or reduction of molecular oxygen"/>
    <property type="evidence" value="ECO:0007669"/>
    <property type="project" value="InterPro"/>
</dbReference>
<feature type="binding site" evidence="6">
    <location>
        <position position="232"/>
    </location>
    <ligand>
        <name>FMN</name>
        <dbReference type="ChEBI" id="CHEBI:58210"/>
    </ligand>
</feature>
<dbReference type="Pfam" id="PF00296">
    <property type="entry name" value="Bac_luciferase"/>
    <property type="match status" value="1"/>
</dbReference>
<feature type="binding site" evidence="6">
    <location>
        <position position="160"/>
    </location>
    <ligand>
        <name>FMN</name>
        <dbReference type="ChEBI" id="CHEBI:58210"/>
    </ligand>
</feature>
<dbReference type="Proteomes" id="UP000254841">
    <property type="component" value="Unassembled WGS sequence"/>
</dbReference>
<dbReference type="EC" id="1.14.-.-" evidence="8"/>